<feature type="binding site" evidence="7">
    <location>
        <position position="128"/>
    </location>
    <ligand>
        <name>Zn(2+)</name>
        <dbReference type="ChEBI" id="CHEBI:29105"/>
        <label>1</label>
    </ligand>
</feature>
<dbReference type="SUPFAM" id="SSF56281">
    <property type="entry name" value="Metallo-hydrolase/oxidoreductase"/>
    <property type="match status" value="1"/>
</dbReference>
<comment type="caution">
    <text evidence="9">The sequence shown here is derived from an EMBL/GenBank/DDBJ whole genome shotgun (WGS) entry which is preliminary data.</text>
</comment>
<gene>
    <name evidence="7 9" type="primary">gloB</name>
    <name evidence="9" type="ORF">ACFO6Q_15475</name>
</gene>
<evidence type="ECO:0000313" key="10">
    <source>
        <dbReference type="Proteomes" id="UP001595886"/>
    </source>
</evidence>
<dbReference type="GO" id="GO:0004416">
    <property type="term" value="F:hydroxyacylglutathione hydrolase activity"/>
    <property type="evidence" value="ECO:0007669"/>
    <property type="project" value="UniProtKB-EC"/>
</dbReference>
<evidence type="ECO:0000313" key="9">
    <source>
        <dbReference type="EMBL" id="MFC4821727.1"/>
    </source>
</evidence>
<comment type="subunit">
    <text evidence="7">Monomer.</text>
</comment>
<keyword evidence="10" id="KW-1185">Reference proteome</keyword>
<evidence type="ECO:0000256" key="5">
    <source>
        <dbReference type="ARBA" id="ARBA00022801"/>
    </source>
</evidence>
<comment type="similarity">
    <text evidence="3 7">Belongs to the metallo-beta-lactamase superfamily. Glyoxalase II family.</text>
</comment>
<feature type="binding site" evidence="7">
    <location>
        <position position="111"/>
    </location>
    <ligand>
        <name>Zn(2+)</name>
        <dbReference type="ChEBI" id="CHEBI:29105"/>
        <label>1</label>
    </ligand>
</feature>
<reference evidence="10" key="1">
    <citation type="journal article" date="2019" name="Int. J. Syst. Evol. Microbiol.">
        <title>The Global Catalogue of Microorganisms (GCM) 10K type strain sequencing project: providing services to taxonomists for standard genome sequencing and annotation.</title>
        <authorList>
            <consortium name="The Broad Institute Genomics Platform"/>
            <consortium name="The Broad Institute Genome Sequencing Center for Infectious Disease"/>
            <person name="Wu L."/>
            <person name="Ma J."/>
        </authorList>
    </citation>
    <scope>NUCLEOTIDE SEQUENCE [LARGE SCALE GENOMIC DNA]</scope>
    <source>
        <strain evidence="10">CCUG 30340</strain>
    </source>
</reference>
<dbReference type="InterPro" id="IPR050110">
    <property type="entry name" value="Glyoxalase_II_hydrolase"/>
</dbReference>
<dbReference type="InterPro" id="IPR036866">
    <property type="entry name" value="RibonucZ/Hydroxyglut_hydro"/>
</dbReference>
<dbReference type="CDD" id="cd07723">
    <property type="entry name" value="hydroxyacylglutathione_hydrolase_MBL-fold"/>
    <property type="match status" value="1"/>
</dbReference>
<dbReference type="Gene3D" id="3.60.15.10">
    <property type="entry name" value="Ribonuclease Z/Hydroxyacylglutathione hydrolase-like"/>
    <property type="match status" value="1"/>
</dbReference>
<sequence length="253" mass="26766">MRLIALPALADNYIWLLADAAGAAVVVDPGEAAPVYTALAREGLRLRAILLTHHHPDHIGGAATLAAQTGAEVYAPVDERIAAATVRVGDGDRVRLAEPDLDFTVIAVPGHTRSHVAYHGNGLLFCGDTLFSVGCGRMFEGTPEQMLASLDRLAALPGDTRVCCGHEYTVANCAFARSVDPHNAALQARSAQAAQLRAHGAPTLPSTLDDERACNPFLRVDCAALVDALGGTDRVARFADLRRRKDDYKAVAA</sequence>
<feature type="binding site" evidence="7">
    <location>
        <position position="166"/>
    </location>
    <ligand>
        <name>Zn(2+)</name>
        <dbReference type="ChEBI" id="CHEBI:29105"/>
        <label>2</label>
    </ligand>
</feature>
<proteinExistence type="inferred from homology"/>
<name>A0ABV9R1T1_9GAMM</name>
<dbReference type="NCBIfam" id="TIGR03413">
    <property type="entry name" value="GSH_gloB"/>
    <property type="match status" value="1"/>
</dbReference>
<dbReference type="Proteomes" id="UP001595886">
    <property type="component" value="Unassembled WGS sequence"/>
</dbReference>
<evidence type="ECO:0000256" key="4">
    <source>
        <dbReference type="ARBA" id="ARBA00022723"/>
    </source>
</evidence>
<dbReference type="RefSeq" id="WP_380021998.1">
    <property type="nucleotide sequence ID" value="NZ_JBHSHD010000010.1"/>
</dbReference>
<dbReference type="PANTHER" id="PTHR43705">
    <property type="entry name" value="HYDROXYACYLGLUTATHIONE HYDROLASE"/>
    <property type="match status" value="1"/>
</dbReference>
<dbReference type="InterPro" id="IPR035680">
    <property type="entry name" value="Clx_II_MBL"/>
</dbReference>
<feature type="domain" description="Metallo-beta-lactamase" evidence="8">
    <location>
        <begin position="11"/>
        <end position="166"/>
    </location>
</feature>
<evidence type="ECO:0000259" key="8">
    <source>
        <dbReference type="SMART" id="SM00849"/>
    </source>
</evidence>
<feature type="binding site" evidence="7">
    <location>
        <position position="57"/>
    </location>
    <ligand>
        <name>Zn(2+)</name>
        <dbReference type="ChEBI" id="CHEBI:29105"/>
        <label>2</label>
    </ligand>
</feature>
<dbReference type="PIRSF" id="PIRSF005457">
    <property type="entry name" value="Glx"/>
    <property type="match status" value="1"/>
</dbReference>
<comment type="catalytic activity">
    <reaction evidence="1 7">
        <text>an S-(2-hydroxyacyl)glutathione + H2O = a 2-hydroxy carboxylate + glutathione + H(+)</text>
        <dbReference type="Rhea" id="RHEA:21864"/>
        <dbReference type="ChEBI" id="CHEBI:15377"/>
        <dbReference type="ChEBI" id="CHEBI:15378"/>
        <dbReference type="ChEBI" id="CHEBI:57925"/>
        <dbReference type="ChEBI" id="CHEBI:58896"/>
        <dbReference type="ChEBI" id="CHEBI:71261"/>
        <dbReference type="EC" id="3.1.2.6"/>
    </reaction>
</comment>
<comment type="cofactor">
    <cofactor evidence="7">
        <name>Zn(2+)</name>
        <dbReference type="ChEBI" id="CHEBI:29105"/>
    </cofactor>
    <text evidence="7">Binds 2 Zn(2+) ions per subunit.</text>
</comment>
<keyword evidence="6 7" id="KW-0862">Zinc</keyword>
<keyword evidence="5 7" id="KW-0378">Hydrolase</keyword>
<evidence type="ECO:0000256" key="6">
    <source>
        <dbReference type="ARBA" id="ARBA00022833"/>
    </source>
</evidence>
<feature type="binding site" evidence="7">
    <location>
        <position position="58"/>
    </location>
    <ligand>
        <name>Zn(2+)</name>
        <dbReference type="ChEBI" id="CHEBI:29105"/>
        <label>2</label>
    </ligand>
</feature>
<organism evidence="9 10">
    <name type="scientific">Dokdonella ginsengisoli</name>
    <dbReference type="NCBI Taxonomy" id="363846"/>
    <lineage>
        <taxon>Bacteria</taxon>
        <taxon>Pseudomonadati</taxon>
        <taxon>Pseudomonadota</taxon>
        <taxon>Gammaproteobacteria</taxon>
        <taxon>Lysobacterales</taxon>
        <taxon>Rhodanobacteraceae</taxon>
        <taxon>Dokdonella</taxon>
    </lineage>
</organism>
<feature type="binding site" evidence="7">
    <location>
        <position position="128"/>
    </location>
    <ligand>
        <name>Zn(2+)</name>
        <dbReference type="ChEBI" id="CHEBI:29105"/>
        <label>2</label>
    </ligand>
</feature>
<dbReference type="HAMAP" id="MF_01374">
    <property type="entry name" value="Glyoxalase_2"/>
    <property type="match status" value="1"/>
</dbReference>
<dbReference type="InterPro" id="IPR017782">
    <property type="entry name" value="Hydroxyacylglutathione_Hdrlase"/>
</dbReference>
<dbReference type="Pfam" id="PF00753">
    <property type="entry name" value="Lactamase_B"/>
    <property type="match status" value="1"/>
</dbReference>
<keyword evidence="4 7" id="KW-0479">Metal-binding</keyword>
<evidence type="ECO:0000256" key="2">
    <source>
        <dbReference type="ARBA" id="ARBA00004963"/>
    </source>
</evidence>
<accession>A0ABV9R1T1</accession>
<dbReference type="InterPro" id="IPR032282">
    <property type="entry name" value="HAGH_C"/>
</dbReference>
<dbReference type="PANTHER" id="PTHR43705:SF1">
    <property type="entry name" value="HYDROXYACYLGLUTATHIONE HYDROLASE GLOB"/>
    <property type="match status" value="1"/>
</dbReference>
<evidence type="ECO:0000256" key="3">
    <source>
        <dbReference type="ARBA" id="ARBA00006759"/>
    </source>
</evidence>
<dbReference type="Pfam" id="PF16123">
    <property type="entry name" value="HAGH_C"/>
    <property type="match status" value="1"/>
</dbReference>
<dbReference type="InterPro" id="IPR001279">
    <property type="entry name" value="Metallo-B-lactamas"/>
</dbReference>
<protein>
    <recommendedName>
        <fullName evidence="7">Hydroxyacylglutathione hydrolase</fullName>
        <ecNumber evidence="7">3.1.2.6</ecNumber>
    </recommendedName>
    <alternativeName>
        <fullName evidence="7">Glyoxalase II</fullName>
        <shortName evidence="7">Glx II</shortName>
    </alternativeName>
</protein>
<dbReference type="SMART" id="SM00849">
    <property type="entry name" value="Lactamase_B"/>
    <property type="match status" value="1"/>
</dbReference>
<dbReference type="EC" id="3.1.2.6" evidence="7"/>
<dbReference type="EMBL" id="JBHSHD010000010">
    <property type="protein sequence ID" value="MFC4821727.1"/>
    <property type="molecule type" value="Genomic_DNA"/>
</dbReference>
<evidence type="ECO:0000256" key="1">
    <source>
        <dbReference type="ARBA" id="ARBA00001623"/>
    </source>
</evidence>
<comment type="pathway">
    <text evidence="2 7">Secondary metabolite metabolism; methylglyoxal degradation; (R)-lactate from methylglyoxal: step 2/2.</text>
</comment>
<evidence type="ECO:0000256" key="7">
    <source>
        <dbReference type="HAMAP-Rule" id="MF_01374"/>
    </source>
</evidence>
<feature type="binding site" evidence="7">
    <location>
        <position position="55"/>
    </location>
    <ligand>
        <name>Zn(2+)</name>
        <dbReference type="ChEBI" id="CHEBI:29105"/>
        <label>1</label>
    </ligand>
</feature>
<feature type="binding site" evidence="7">
    <location>
        <position position="53"/>
    </location>
    <ligand>
        <name>Zn(2+)</name>
        <dbReference type="ChEBI" id="CHEBI:29105"/>
        <label>1</label>
    </ligand>
</feature>
<comment type="function">
    <text evidence="7">Thiolesterase that catalyzes the hydrolysis of S-D-lactoyl-glutathione to form glutathione and D-lactic acid.</text>
</comment>